<dbReference type="Gene3D" id="2.30.29.30">
    <property type="entry name" value="Pleckstrin-homology domain (PH domain)/Phosphotyrosine-binding domain (PTB)"/>
    <property type="match status" value="1"/>
</dbReference>
<dbReference type="SUPFAM" id="SSF50729">
    <property type="entry name" value="PH domain-like"/>
    <property type="match status" value="1"/>
</dbReference>
<dbReference type="GO" id="GO:0008349">
    <property type="term" value="F:MAP kinase kinase kinase kinase activity"/>
    <property type="evidence" value="ECO:0007669"/>
    <property type="project" value="TreeGrafter"/>
</dbReference>
<evidence type="ECO:0000313" key="18">
    <source>
        <dbReference type="EMBL" id="RXN01312.1"/>
    </source>
</evidence>
<feature type="compositionally biased region" description="Pro residues" evidence="11">
    <location>
        <begin position="2005"/>
        <end position="2014"/>
    </location>
</feature>
<dbReference type="InterPro" id="IPR011993">
    <property type="entry name" value="PH-like_dom_sf"/>
</dbReference>
<feature type="domain" description="PH" evidence="12">
    <location>
        <begin position="1239"/>
        <end position="1342"/>
    </location>
</feature>
<dbReference type="CDD" id="cd06613">
    <property type="entry name" value="STKc_MAP4K3_like"/>
    <property type="match status" value="1"/>
</dbReference>
<dbReference type="InterPro" id="IPR050629">
    <property type="entry name" value="STE20/SPS1-PAK"/>
</dbReference>
<dbReference type="CDD" id="cd01261">
    <property type="entry name" value="PH_SOS"/>
    <property type="match status" value="1"/>
</dbReference>
<dbReference type="InterPro" id="IPR001895">
    <property type="entry name" value="RASGEF_cat_dom"/>
</dbReference>
<dbReference type="PROSITE" id="PS50010">
    <property type="entry name" value="DH_2"/>
    <property type="match status" value="1"/>
</dbReference>
<protein>
    <recommendedName>
        <fullName evidence="20">Non-specific serine/threonine protein kinase</fullName>
    </recommendedName>
</protein>
<sequence length="2131" mass="241404">MPTSTAAGVCSAAATTRASCAEGSITAASTAATTGGASHAAVSLSADSISFAGGASMDTVSIAAASGAPREDFAVVQQEIVMMKDCKHSNIVAYFGSYLRRDKLWISMEYCGGGSLQDIYHVTGPLSESQIAYVSRETLQGLNYLHSKGKMHRDIKGANILLTDNGYVKLADFGVSAQITATLAKRKSFIGTPYWMAPEVAAVERKGGYNQLCDIWAVGITAIELAELQPPMFDLHPMRALFLMTKSNFQPPKLKDKIKWTNNCHHFVKMALIKNPKKRPTAEKLLQHPFVTQPLSRTLAIELLDKANNPDHNTFHDFDDDDPEDLQLEYGQGPFGGNKGHVAHLEDDDDDETQHPTISTLKPKVPPPLPPKPKSIYIPHESHHPVEEDNQGTIKRCPASESPARPASHCPPRPPPPRLPPHKLSSLDQYLIFGAEEGIYTLNLNELHETSMEQLFPRRCTWLYVMNNCLLSISGKASQLYSHNLIGLFEYARQMQKLPVAIPTHKLPDRILPRKFAVSTKIPDTKGCQKCCVVRNPYTGHKYLCGAFQSSIVLLEWVEPMQKFMLIKNIDFPLPCPLEVFEMLVVPEQEYPFICVAVSKGTEFDQVVRFENINPASTSSWFTETDTPQSCVIHVTQLERDTILVCLDRCIKIVNLQGRLKSSRKLSAELTFNFQIEAIVRNPYTGHKYLCGAFQSSIVLLEWVELMQKFMLIKICYSYFIKNIDFPLPCPLEVFEMLVVPEQEYPLICVAVSKGTEFKQVVRFENINPTSTSSWFTETGKTRVPFICISYFQGALGTTPQLQYDFFSEENAHKWRGLLVPSLNKVLNQVHPKLSSKEDALQYIEELILLLLSMLCQAQPRTVQDVEERVQKSFPHPIDKWAIADAQAAIEKRKRRNPLALPVDKIHPLLKEVLGYKIDHQVSVYIVAVLEYISADILKLAGNYVRNIRHYEISQQDIKVAMCADKVLMDMFHQDEEDISGWALIDEEPSASGEQMYYDLVKTFMAEVRQYLRDLNLIIKVFREPFASNTKLFSLHDVENIFSRIVDIHELTVKLLGLIEDTVEMTDEGSPHPLVGSCFEDLAEELAFDPYETYAQDILRQGFHDHFLSQLSKPGAALYLQSTSEGFKEAVQYVLPRLLLTPVYHCLHYFEILKQLEEKSEDEEDKECLKQAITALLNLQSSMERICSKSLAKRRLSESACRFYSQQMKGKQLAIKKMNEIQKNIDGWEGKDIGQCCNEFIMEGTLTRVGAKHERHIFLFDGLMICCKSNHGQPRLPGVGTAEYRLKEKFFMRKVQINDKDDTGEYRHAFEIILKDDNSVVFAAKSAEEKNNWMAALISLQYRSTLERMLDLTMLQEEKEEQMRLPTPDMYRFAEPDSEENVVFEENVQSKSGIPIIKAGTVVKLIERLTYHMYADPNFVRTFLTTYRSFCKPQELLKLLKARFAMPEPNPTEADKAAVENGDQPLSAELKRFRKEYIQPVQLRVLNVCRHWVEHHFYDFERDAGLLSELEEFIGKVKGKAMRKWVESITKIIQRKKQAQANGPSHNITFESSPPPIEWHISKPGQMEHFDLLTLHPIEIARQLTLLESDLYRAVQPSELVGSVWTKEDKEINSPNLLKMIRHTTNLTLWFEKSIVETENLEERSAVVARIIEILQIFQELNNFNGVLEVVSAMNSSPVYRLDHTFEQIPSRQRRILEEAHELSEDHYKKYLAKLRSINPPCVPFFGIYLTNILKTEEGNPDFLKRHGKDLINFSKRRKVAEITGEIQQYQNQPYCLRVENDIRRFFENLNPMEDKMEKEFADYLFNKSLEIEPRNAKSLPRFPKRYSCPMKSPGVRPSIVRTSTLRHPTPLQNEPRKISYSRIPDSEMESTPSAPNSPRTPLTPPPASAASSTTDVCSVFDSGPPSPFHSSSDTSFAPVSLPQGPRSSSVSSMVSFNRSQEDGPAPPPVPPRRRPDSAPAESSPSKIMSKHLDSPPAIPPRQPTSKVYSPRYPLPDRTSASEPPDSPPTLPPREPVRTPDVFASSPINLQPPPLGRRSELSQTFFPSSPLPFTSHPPQMPSPLCTRKHLPSPPLISQNSEPHGTAGPPVPPRQSTSQTIPKLPPKTYKREHTLPSIHQDRPALLENAHSS</sequence>
<feature type="region of interest" description="Disordered" evidence="11">
    <location>
        <begin position="312"/>
        <end position="419"/>
    </location>
</feature>
<name>A0A662YZI0_ACIRT</name>
<dbReference type="CDD" id="cd22915">
    <property type="entry name" value="HFD_SOS1_rpt2"/>
    <property type="match status" value="1"/>
</dbReference>
<keyword evidence="5 10" id="KW-0344">Guanine-nucleotide releasing factor</keyword>
<dbReference type="Gene3D" id="1.10.510.10">
    <property type="entry name" value="Transferase(Phosphotransferase) domain 1"/>
    <property type="match status" value="1"/>
</dbReference>
<dbReference type="EMBL" id="SCEB01000060">
    <property type="protein sequence ID" value="RXN01312.1"/>
    <property type="molecule type" value="Genomic_DNA"/>
</dbReference>
<dbReference type="CDD" id="cd00160">
    <property type="entry name" value="RhoGEF"/>
    <property type="match status" value="1"/>
</dbReference>
<keyword evidence="19" id="KW-1185">Reference proteome</keyword>
<dbReference type="SMART" id="SM00325">
    <property type="entry name" value="RhoGEF"/>
    <property type="match status" value="1"/>
</dbReference>
<evidence type="ECO:0000256" key="11">
    <source>
        <dbReference type="SAM" id="MobiDB-lite"/>
    </source>
</evidence>
<dbReference type="GO" id="GO:0030527">
    <property type="term" value="F:structural constituent of chromatin"/>
    <property type="evidence" value="ECO:0007669"/>
    <property type="project" value="InterPro"/>
</dbReference>
<evidence type="ECO:0000259" key="14">
    <source>
        <dbReference type="PROSITE" id="PS50010"/>
    </source>
</evidence>
<keyword evidence="7" id="KW-0547">Nucleotide-binding</keyword>
<dbReference type="PROSITE" id="PS50212">
    <property type="entry name" value="RASGEF_NTER"/>
    <property type="match status" value="1"/>
</dbReference>
<evidence type="ECO:0000256" key="8">
    <source>
        <dbReference type="ARBA" id="ARBA00022777"/>
    </source>
</evidence>
<feature type="region of interest" description="Disordered" evidence="11">
    <location>
        <begin position="1821"/>
        <end position="2131"/>
    </location>
</feature>
<accession>A0A662YZI0</accession>
<dbReference type="Gene3D" id="1.20.870.10">
    <property type="entry name" value="Son of sevenless (SoS) protein Chain: S domain 1"/>
    <property type="match status" value="1"/>
</dbReference>
<dbReference type="SMART" id="SM00036">
    <property type="entry name" value="CNH"/>
    <property type="match status" value="1"/>
</dbReference>
<dbReference type="InterPro" id="IPR000651">
    <property type="entry name" value="Ras-like_Gua-exchang_fac_N"/>
</dbReference>
<dbReference type="InterPro" id="IPR019804">
    <property type="entry name" value="Ras_G-nucl-exch_fac_CS"/>
</dbReference>
<dbReference type="GO" id="GO:0005085">
    <property type="term" value="F:guanyl-nucleotide exchange factor activity"/>
    <property type="evidence" value="ECO:0007669"/>
    <property type="project" value="UniProtKB-KW"/>
</dbReference>
<feature type="compositionally biased region" description="Pro residues" evidence="11">
    <location>
        <begin position="364"/>
        <end position="373"/>
    </location>
</feature>
<comment type="cofactor">
    <cofactor evidence="1">
        <name>Mg(2+)</name>
        <dbReference type="ChEBI" id="CHEBI:18420"/>
    </cofactor>
</comment>
<dbReference type="Gene3D" id="1.10.840.10">
    <property type="entry name" value="Ras guanine-nucleotide exchange factors catalytic domain"/>
    <property type="match status" value="1"/>
</dbReference>
<dbReference type="SMART" id="SM00233">
    <property type="entry name" value="PH"/>
    <property type="match status" value="1"/>
</dbReference>
<evidence type="ECO:0000256" key="2">
    <source>
        <dbReference type="ARBA" id="ARBA00008874"/>
    </source>
</evidence>
<evidence type="ECO:0000256" key="3">
    <source>
        <dbReference type="ARBA" id="ARBA00022527"/>
    </source>
</evidence>
<dbReference type="InterPro" id="IPR002119">
    <property type="entry name" value="Histone_H2A"/>
</dbReference>
<evidence type="ECO:0000313" key="19">
    <source>
        <dbReference type="Proteomes" id="UP000289886"/>
    </source>
</evidence>
<evidence type="ECO:0000256" key="1">
    <source>
        <dbReference type="ARBA" id="ARBA00001946"/>
    </source>
</evidence>
<dbReference type="GO" id="GO:0046982">
    <property type="term" value="F:protein heterodimerization activity"/>
    <property type="evidence" value="ECO:0007669"/>
    <property type="project" value="InterPro"/>
</dbReference>
<evidence type="ECO:0000259" key="12">
    <source>
        <dbReference type="PROSITE" id="PS50003"/>
    </source>
</evidence>
<feature type="domain" description="DH" evidence="14">
    <location>
        <begin position="996"/>
        <end position="1186"/>
    </location>
</feature>
<dbReference type="PANTHER" id="PTHR48012:SF17">
    <property type="entry name" value="MITOGEN-ACTIVATED PROTEIN KINASE KINASE KINASE KINASE 3"/>
    <property type="match status" value="1"/>
</dbReference>
<dbReference type="SUPFAM" id="SSF47113">
    <property type="entry name" value="Histone-fold"/>
    <property type="match status" value="1"/>
</dbReference>
<feature type="domain" description="Protein kinase" evidence="15">
    <location>
        <begin position="28"/>
        <end position="291"/>
    </location>
</feature>
<dbReference type="SMART" id="SM00147">
    <property type="entry name" value="RasGEF"/>
    <property type="match status" value="1"/>
</dbReference>
<dbReference type="InterPro" id="IPR023578">
    <property type="entry name" value="Ras_GEF_dom_sf"/>
</dbReference>
<dbReference type="InterPro" id="IPR055251">
    <property type="entry name" value="SOS1_NGEF_PH"/>
</dbReference>
<feature type="compositionally biased region" description="Basic and acidic residues" evidence="11">
    <location>
        <begin position="2108"/>
        <end position="2123"/>
    </location>
</feature>
<dbReference type="SMART" id="SM00220">
    <property type="entry name" value="S_TKc"/>
    <property type="match status" value="1"/>
</dbReference>
<dbReference type="PROSITE" id="PS50009">
    <property type="entry name" value="RASGEF_CAT"/>
    <property type="match status" value="1"/>
</dbReference>
<dbReference type="PROSITE" id="PS00720">
    <property type="entry name" value="RASGEF"/>
    <property type="match status" value="1"/>
</dbReference>
<dbReference type="Pfam" id="PF00617">
    <property type="entry name" value="RasGEF"/>
    <property type="match status" value="1"/>
</dbReference>
<feature type="domain" description="CNH" evidence="17">
    <location>
        <begin position="416"/>
        <end position="725"/>
    </location>
</feature>
<dbReference type="GO" id="GO:0005737">
    <property type="term" value="C:cytoplasm"/>
    <property type="evidence" value="ECO:0007669"/>
    <property type="project" value="TreeGrafter"/>
</dbReference>
<dbReference type="InterPro" id="IPR009072">
    <property type="entry name" value="Histone-fold"/>
</dbReference>
<dbReference type="Gene3D" id="1.20.900.10">
    <property type="entry name" value="Dbl homology (DH) domain"/>
    <property type="match status" value="1"/>
</dbReference>
<evidence type="ECO:0000256" key="4">
    <source>
        <dbReference type="ARBA" id="ARBA00022553"/>
    </source>
</evidence>
<reference evidence="18 19" key="1">
    <citation type="submission" date="2019-01" db="EMBL/GenBank/DDBJ databases">
        <title>Draft Genome and Complete Hox-Cluster Characterization of the Sterlet Sturgeon (Acipenser ruthenus).</title>
        <authorList>
            <person name="Wei Q."/>
        </authorList>
    </citation>
    <scope>NUCLEOTIDE SEQUENCE [LARGE SCALE GENOMIC DNA]</scope>
    <source>
        <strain evidence="18">WHYD16114868_AA</strain>
        <tissue evidence="18">Blood</tissue>
    </source>
</reference>
<dbReference type="PROSITE" id="PS50219">
    <property type="entry name" value="CNH"/>
    <property type="match status" value="1"/>
</dbReference>
<dbReference type="Gene3D" id="6.10.250.3060">
    <property type="match status" value="1"/>
</dbReference>
<dbReference type="SMART" id="SM00414">
    <property type="entry name" value="H2A"/>
    <property type="match status" value="1"/>
</dbReference>
<evidence type="ECO:0000256" key="6">
    <source>
        <dbReference type="ARBA" id="ARBA00022679"/>
    </source>
</evidence>
<dbReference type="Pfam" id="PF00069">
    <property type="entry name" value="Pkinase"/>
    <property type="match status" value="1"/>
</dbReference>
<feature type="domain" description="Ras-GEF" evidence="13">
    <location>
        <begin position="1576"/>
        <end position="1815"/>
    </location>
</feature>
<feature type="compositionally biased region" description="Pro residues" evidence="11">
    <location>
        <begin position="409"/>
        <end position="419"/>
    </location>
</feature>
<dbReference type="FunFam" id="1.10.510.10:FF:000031">
    <property type="entry name" value="Mitogen-activated protein kinase kinase kinase kinase"/>
    <property type="match status" value="1"/>
</dbReference>
<keyword evidence="4" id="KW-0597">Phosphoprotein</keyword>
<keyword evidence="6" id="KW-0808">Transferase</keyword>
<dbReference type="GO" id="GO:0000786">
    <property type="term" value="C:nucleosome"/>
    <property type="evidence" value="ECO:0007669"/>
    <property type="project" value="InterPro"/>
</dbReference>
<dbReference type="InterPro" id="IPR001849">
    <property type="entry name" value="PH_domain"/>
</dbReference>
<evidence type="ECO:0000256" key="9">
    <source>
        <dbReference type="ARBA" id="ARBA00022840"/>
    </source>
</evidence>
<dbReference type="CDD" id="cd00155">
    <property type="entry name" value="RasGEF"/>
    <property type="match status" value="1"/>
</dbReference>
<proteinExistence type="inferred from homology"/>
<evidence type="ECO:0000259" key="16">
    <source>
        <dbReference type="PROSITE" id="PS50212"/>
    </source>
</evidence>
<dbReference type="Pfam" id="PF22697">
    <property type="entry name" value="SOS1_NGEF_PH"/>
    <property type="match status" value="1"/>
</dbReference>
<dbReference type="CDD" id="cd22914">
    <property type="entry name" value="HFD_SOS1_rpt1"/>
    <property type="match status" value="1"/>
</dbReference>
<dbReference type="FunFam" id="1.20.900.10:FF:000015">
    <property type="entry name" value="son of sevenless homolog 1 isoform X1"/>
    <property type="match status" value="1"/>
</dbReference>
<evidence type="ECO:0008006" key="20">
    <source>
        <dbReference type="Google" id="ProtNLM"/>
    </source>
</evidence>
<keyword evidence="9" id="KW-0067">ATP-binding</keyword>
<evidence type="ECO:0000256" key="5">
    <source>
        <dbReference type="ARBA" id="ARBA00022658"/>
    </source>
</evidence>
<dbReference type="SUPFAM" id="SSF48366">
    <property type="entry name" value="Ras GEF"/>
    <property type="match status" value="1"/>
</dbReference>
<dbReference type="PROSITE" id="PS50011">
    <property type="entry name" value="PROTEIN_KINASE_DOM"/>
    <property type="match status" value="1"/>
</dbReference>
<evidence type="ECO:0000256" key="10">
    <source>
        <dbReference type="PROSITE-ProRule" id="PRU00168"/>
    </source>
</evidence>
<feature type="compositionally biased region" description="Polar residues" evidence="11">
    <location>
        <begin position="1909"/>
        <end position="1918"/>
    </location>
</feature>
<dbReference type="CDD" id="cd06224">
    <property type="entry name" value="REM"/>
    <property type="match status" value="1"/>
</dbReference>
<dbReference type="Proteomes" id="UP000289886">
    <property type="component" value="Unassembled WGS sequence"/>
</dbReference>
<dbReference type="PANTHER" id="PTHR48012">
    <property type="entry name" value="STERILE20-LIKE KINASE, ISOFORM B-RELATED"/>
    <property type="match status" value="1"/>
</dbReference>
<comment type="similarity">
    <text evidence="2">Belongs to the protein kinase superfamily. STE Ser/Thr protein kinase family. STE20 subfamily.</text>
</comment>
<feature type="compositionally biased region" description="Acidic residues" evidence="11">
    <location>
        <begin position="318"/>
        <end position="327"/>
    </location>
</feature>
<evidence type="ECO:0000259" key="15">
    <source>
        <dbReference type="PROSITE" id="PS50011"/>
    </source>
</evidence>
<dbReference type="PROSITE" id="PS50003">
    <property type="entry name" value="PH_DOMAIN"/>
    <property type="match status" value="1"/>
</dbReference>
<dbReference type="Pfam" id="PF00780">
    <property type="entry name" value="CNH"/>
    <property type="match status" value="1"/>
</dbReference>
<dbReference type="SMART" id="SM00229">
    <property type="entry name" value="RasGEFN"/>
    <property type="match status" value="1"/>
</dbReference>
<dbReference type="GO" id="GO:0007264">
    <property type="term" value="P:small GTPase-mediated signal transduction"/>
    <property type="evidence" value="ECO:0007669"/>
    <property type="project" value="InterPro"/>
</dbReference>
<organism evidence="18 19">
    <name type="scientific">Acipenser ruthenus</name>
    <name type="common">Sterlet sturgeon</name>
    <dbReference type="NCBI Taxonomy" id="7906"/>
    <lineage>
        <taxon>Eukaryota</taxon>
        <taxon>Metazoa</taxon>
        <taxon>Chordata</taxon>
        <taxon>Craniata</taxon>
        <taxon>Vertebrata</taxon>
        <taxon>Euteleostomi</taxon>
        <taxon>Actinopterygii</taxon>
        <taxon>Chondrostei</taxon>
        <taxon>Acipenseriformes</taxon>
        <taxon>Acipenseridae</taxon>
        <taxon>Acipenser</taxon>
    </lineage>
</organism>
<gene>
    <name evidence="18" type="ORF">EOD39_7223</name>
</gene>
<dbReference type="SUPFAM" id="SSF48065">
    <property type="entry name" value="DBL homology domain (DH-domain)"/>
    <property type="match status" value="1"/>
</dbReference>
<dbReference type="Gene3D" id="1.10.20.10">
    <property type="entry name" value="Histone, subunit A"/>
    <property type="match status" value="1"/>
</dbReference>
<comment type="caution">
    <text evidence="18">The sequence shown here is derived from an EMBL/GenBank/DDBJ whole genome shotgun (WGS) entry which is preliminary data.</text>
</comment>
<feature type="domain" description="N-terminal Ras-GEF" evidence="16">
    <location>
        <begin position="1393"/>
        <end position="1537"/>
    </location>
</feature>
<evidence type="ECO:0000256" key="7">
    <source>
        <dbReference type="ARBA" id="ARBA00022741"/>
    </source>
</evidence>
<feature type="compositionally biased region" description="Polar residues" evidence="11">
    <location>
        <begin position="1841"/>
        <end position="1853"/>
    </location>
</feature>
<evidence type="ECO:0000259" key="13">
    <source>
        <dbReference type="PROSITE" id="PS50009"/>
    </source>
</evidence>
<dbReference type="GO" id="GO:0005524">
    <property type="term" value="F:ATP binding"/>
    <property type="evidence" value="ECO:0007669"/>
    <property type="project" value="UniProtKB-KW"/>
</dbReference>
<dbReference type="InterPro" id="IPR011009">
    <property type="entry name" value="Kinase-like_dom_sf"/>
</dbReference>
<dbReference type="InterPro" id="IPR000219">
    <property type="entry name" value="DH_dom"/>
</dbReference>
<dbReference type="InterPro" id="IPR036964">
    <property type="entry name" value="RASGEF_cat_dom_sf"/>
</dbReference>
<dbReference type="GO" id="GO:0003677">
    <property type="term" value="F:DNA binding"/>
    <property type="evidence" value="ECO:0007669"/>
    <property type="project" value="InterPro"/>
</dbReference>
<dbReference type="FunFam" id="1.10.20.10:FF:000029">
    <property type="entry name" value="son of sevenless homolog 1 isoform X1"/>
    <property type="match status" value="1"/>
</dbReference>
<keyword evidence="3" id="KW-0723">Serine/threonine-protein kinase</keyword>
<dbReference type="InterPro" id="IPR000719">
    <property type="entry name" value="Prot_kinase_dom"/>
</dbReference>
<evidence type="ECO:0000259" key="17">
    <source>
        <dbReference type="PROSITE" id="PS50219"/>
    </source>
</evidence>
<dbReference type="FunFam" id="2.30.29.30:FF:000068">
    <property type="entry name" value="Son of sevenless homolog 1 (Drosophila)"/>
    <property type="match status" value="1"/>
</dbReference>
<dbReference type="SUPFAM" id="SSF56112">
    <property type="entry name" value="Protein kinase-like (PK-like)"/>
    <property type="match status" value="1"/>
</dbReference>
<dbReference type="InterPro" id="IPR001180">
    <property type="entry name" value="CNH_dom"/>
</dbReference>
<dbReference type="Pfam" id="PF00618">
    <property type="entry name" value="RasGEF_N"/>
    <property type="match status" value="1"/>
</dbReference>
<keyword evidence="8" id="KW-0418">Kinase</keyword>
<dbReference type="InterPro" id="IPR035899">
    <property type="entry name" value="DBL_dom_sf"/>
</dbReference>
<dbReference type="Pfam" id="PF00621">
    <property type="entry name" value="RhoGEF"/>
    <property type="match status" value="1"/>
</dbReference>